<dbReference type="SUPFAM" id="SSF51735">
    <property type="entry name" value="NAD(P)-binding Rossmann-fold domains"/>
    <property type="match status" value="1"/>
</dbReference>
<dbReference type="AlphaFoldDB" id="A0A2K1QMQ8"/>
<gene>
    <name evidence="4" type="ORF">CAC42_1942</name>
</gene>
<dbReference type="InterPro" id="IPR020904">
    <property type="entry name" value="Sc_DH/Rdtase_CS"/>
</dbReference>
<dbReference type="EMBL" id="NKHZ01000059">
    <property type="protein sequence ID" value="PNS16179.1"/>
    <property type="molecule type" value="Genomic_DNA"/>
</dbReference>
<protein>
    <submittedName>
        <fullName evidence="4">Levodione reductase</fullName>
    </submittedName>
</protein>
<dbReference type="InterPro" id="IPR002347">
    <property type="entry name" value="SDR_fam"/>
</dbReference>
<dbReference type="InParanoid" id="A0A2K1QMQ8"/>
<dbReference type="PANTHER" id="PTHR24321">
    <property type="entry name" value="DEHYDROGENASES, SHORT CHAIN"/>
    <property type="match status" value="1"/>
</dbReference>
<sequence length="245" mass="25730">MSDYQGKVVAITGAASGMGLATAQLLASRGAVISLADINKDALQAAVDTLHNNDKHLHTVVDVRDAASVDGWIRETVTRLGRLDGAVNMAGILTKPVPLTETSDEAWDSVFAVNAKGVFNCVRAQLRAMGKGGSIVNAASVFGQYGAPNNVAYNASKGAVIQLTRTAAKENQHIRVNAVAPGSVNTAMARKERSDPEEIAKAYAHTAQKRRGEPEEVAKVIAFLLGDESSFVTGAIVNVDGGWMC</sequence>
<evidence type="ECO:0000313" key="4">
    <source>
        <dbReference type="EMBL" id="PNS16179.1"/>
    </source>
</evidence>
<dbReference type="PROSITE" id="PS00061">
    <property type="entry name" value="ADH_SHORT"/>
    <property type="match status" value="1"/>
</dbReference>
<keyword evidence="5" id="KW-1185">Reference proteome</keyword>
<comment type="caution">
    <text evidence="4">The sequence shown here is derived from an EMBL/GenBank/DDBJ whole genome shotgun (WGS) entry which is preliminary data.</text>
</comment>
<name>A0A2K1QMQ8_9PEZI</name>
<keyword evidence="2" id="KW-0521">NADP</keyword>
<evidence type="ECO:0000256" key="2">
    <source>
        <dbReference type="ARBA" id="ARBA00022857"/>
    </source>
</evidence>
<dbReference type="STRING" id="2082308.A0A2K1QMQ8"/>
<dbReference type="PRINTS" id="PR00080">
    <property type="entry name" value="SDRFAMILY"/>
</dbReference>
<dbReference type="GO" id="GO:0016491">
    <property type="term" value="F:oxidoreductase activity"/>
    <property type="evidence" value="ECO:0007669"/>
    <property type="project" value="UniProtKB-KW"/>
</dbReference>
<dbReference type="Proteomes" id="UP000243797">
    <property type="component" value="Unassembled WGS sequence"/>
</dbReference>
<dbReference type="Gene3D" id="3.40.50.720">
    <property type="entry name" value="NAD(P)-binding Rossmann-like Domain"/>
    <property type="match status" value="1"/>
</dbReference>
<evidence type="ECO:0000313" key="5">
    <source>
        <dbReference type="Proteomes" id="UP000243797"/>
    </source>
</evidence>
<dbReference type="OrthoDB" id="1669814at2759"/>
<dbReference type="PRINTS" id="PR00081">
    <property type="entry name" value="GDHRDH"/>
</dbReference>
<proteinExistence type="inferred from homology"/>
<dbReference type="Pfam" id="PF13561">
    <property type="entry name" value="adh_short_C2"/>
    <property type="match status" value="1"/>
</dbReference>
<dbReference type="FunFam" id="3.40.50.720:FF:000084">
    <property type="entry name" value="Short-chain dehydrogenase reductase"/>
    <property type="match status" value="1"/>
</dbReference>
<evidence type="ECO:0000256" key="1">
    <source>
        <dbReference type="ARBA" id="ARBA00006484"/>
    </source>
</evidence>
<organism evidence="4 5">
    <name type="scientific">Sphaceloma murrayae</name>
    <dbReference type="NCBI Taxonomy" id="2082308"/>
    <lineage>
        <taxon>Eukaryota</taxon>
        <taxon>Fungi</taxon>
        <taxon>Dikarya</taxon>
        <taxon>Ascomycota</taxon>
        <taxon>Pezizomycotina</taxon>
        <taxon>Dothideomycetes</taxon>
        <taxon>Dothideomycetidae</taxon>
        <taxon>Myriangiales</taxon>
        <taxon>Elsinoaceae</taxon>
        <taxon>Sphaceloma</taxon>
    </lineage>
</organism>
<keyword evidence="3" id="KW-0560">Oxidoreductase</keyword>
<dbReference type="PANTHER" id="PTHR24321:SF8">
    <property type="entry name" value="ESTRADIOL 17-BETA-DEHYDROGENASE 8-RELATED"/>
    <property type="match status" value="1"/>
</dbReference>
<dbReference type="InterPro" id="IPR036291">
    <property type="entry name" value="NAD(P)-bd_dom_sf"/>
</dbReference>
<reference evidence="4 5" key="1">
    <citation type="submission" date="2017-06" db="EMBL/GenBank/DDBJ databases">
        <title>Draft genome sequence of a variant of Elsinoe murrayae.</title>
        <authorList>
            <person name="Cheng Q."/>
        </authorList>
    </citation>
    <scope>NUCLEOTIDE SEQUENCE [LARGE SCALE GENOMIC DNA]</scope>
    <source>
        <strain evidence="4 5">CQ-2017a</strain>
    </source>
</reference>
<dbReference type="CDD" id="cd05233">
    <property type="entry name" value="SDR_c"/>
    <property type="match status" value="1"/>
</dbReference>
<evidence type="ECO:0000256" key="3">
    <source>
        <dbReference type="ARBA" id="ARBA00023002"/>
    </source>
</evidence>
<accession>A0A2K1QMQ8</accession>
<comment type="similarity">
    <text evidence="1">Belongs to the short-chain dehydrogenases/reductases (SDR) family.</text>
</comment>